<organism evidence="1 2">
    <name type="scientific">Coprobacter secundus subsp. similis</name>
    <dbReference type="NCBI Taxonomy" id="2751153"/>
    <lineage>
        <taxon>Bacteria</taxon>
        <taxon>Pseudomonadati</taxon>
        <taxon>Bacteroidota</taxon>
        <taxon>Bacteroidia</taxon>
        <taxon>Bacteroidales</taxon>
        <taxon>Barnesiellaceae</taxon>
        <taxon>Coprobacter</taxon>
    </lineage>
</organism>
<dbReference type="Proteomes" id="UP000594042">
    <property type="component" value="Chromosome"/>
</dbReference>
<dbReference type="AlphaFoldDB" id="A0A7G1HV51"/>
<proteinExistence type="predicted"/>
<dbReference type="EMBL" id="AP023322">
    <property type="protein sequence ID" value="BCI62652.1"/>
    <property type="molecule type" value="Genomic_DNA"/>
</dbReference>
<protein>
    <submittedName>
        <fullName evidence="1">Uncharacterized protein</fullName>
    </submittedName>
</protein>
<name>A0A7G1HV51_9BACT</name>
<evidence type="ECO:0000313" key="2">
    <source>
        <dbReference type="Proteomes" id="UP000594042"/>
    </source>
</evidence>
<accession>A0A7G1HV51</accession>
<evidence type="ECO:0000313" key="1">
    <source>
        <dbReference type="EMBL" id="BCI62652.1"/>
    </source>
</evidence>
<reference evidence="2" key="1">
    <citation type="submission" date="2020-07" db="EMBL/GenBank/DDBJ databases">
        <title>Complete genome sequencing of Coprobacter sp. strain 2CBH44.</title>
        <authorList>
            <person name="Sakamoto M."/>
            <person name="Murakami T."/>
            <person name="Mori H."/>
        </authorList>
    </citation>
    <scope>NUCLEOTIDE SEQUENCE [LARGE SCALE GENOMIC DNA]</scope>
    <source>
        <strain evidence="2">2CBH44</strain>
    </source>
</reference>
<gene>
    <name evidence="1" type="ORF">Cop2CBH44_10050</name>
</gene>
<keyword evidence="2" id="KW-1185">Reference proteome</keyword>
<sequence length="35" mass="4175">MDFCFLRNCNVEIAKISIHKNMGYDETAKHNRNNF</sequence>
<dbReference type="KEGG" id="copr:Cop2CBH44_10050"/>